<dbReference type="Proteomes" id="UP000747399">
    <property type="component" value="Unassembled WGS sequence"/>
</dbReference>
<gene>
    <name evidence="1" type="ORF">Vafri_13939</name>
</gene>
<protein>
    <submittedName>
        <fullName evidence="1">Uncharacterized protein</fullName>
    </submittedName>
</protein>
<dbReference type="EMBL" id="BNCO01000033">
    <property type="protein sequence ID" value="GIL58930.1"/>
    <property type="molecule type" value="Genomic_DNA"/>
</dbReference>
<organism evidence="1 2">
    <name type="scientific">Volvox africanus</name>
    <dbReference type="NCBI Taxonomy" id="51714"/>
    <lineage>
        <taxon>Eukaryota</taxon>
        <taxon>Viridiplantae</taxon>
        <taxon>Chlorophyta</taxon>
        <taxon>core chlorophytes</taxon>
        <taxon>Chlorophyceae</taxon>
        <taxon>CS clade</taxon>
        <taxon>Chlamydomonadales</taxon>
        <taxon>Volvocaceae</taxon>
        <taxon>Volvox</taxon>
    </lineage>
</organism>
<name>A0A8J4BCY9_9CHLO</name>
<sequence length="130" mass="15002">MWASGAAENEEHMYDVYDVRRHHRYTDKHNFACIMWTSSCCYIQRRKASGRLLPQLACMRSQSSQSILCACEAVSCRMPDTPRKTFRGTSLDFAFAAAAAATAVAARRKGWIRRSLERWRRLFHALIEEP</sequence>
<accession>A0A8J4BCY9</accession>
<proteinExistence type="predicted"/>
<evidence type="ECO:0000313" key="1">
    <source>
        <dbReference type="EMBL" id="GIL58930.1"/>
    </source>
</evidence>
<reference evidence="1" key="1">
    <citation type="journal article" date="2021" name="Proc. Natl. Acad. Sci. U.S.A.">
        <title>Three genomes in the algal genus Volvox reveal the fate of a haploid sex-determining region after a transition to homothallism.</title>
        <authorList>
            <person name="Yamamoto K."/>
            <person name="Hamaji T."/>
            <person name="Kawai-Toyooka H."/>
            <person name="Matsuzaki R."/>
            <person name="Takahashi F."/>
            <person name="Nishimura Y."/>
            <person name="Kawachi M."/>
            <person name="Noguchi H."/>
            <person name="Minakuchi Y."/>
            <person name="Umen J.G."/>
            <person name="Toyoda A."/>
            <person name="Nozaki H."/>
        </authorList>
    </citation>
    <scope>NUCLEOTIDE SEQUENCE</scope>
    <source>
        <strain evidence="1">NIES-3780</strain>
    </source>
</reference>
<evidence type="ECO:0000313" key="2">
    <source>
        <dbReference type="Proteomes" id="UP000747399"/>
    </source>
</evidence>
<keyword evidence="2" id="KW-1185">Reference proteome</keyword>
<feature type="non-terminal residue" evidence="1">
    <location>
        <position position="130"/>
    </location>
</feature>
<comment type="caution">
    <text evidence="1">The sequence shown here is derived from an EMBL/GenBank/DDBJ whole genome shotgun (WGS) entry which is preliminary data.</text>
</comment>
<dbReference type="AlphaFoldDB" id="A0A8J4BCY9"/>